<dbReference type="PROSITE" id="PS50158">
    <property type="entry name" value="ZF_CCHC"/>
    <property type="match status" value="2"/>
</dbReference>
<dbReference type="GO" id="GO:0071036">
    <property type="term" value="P:nuclear polyadenylation-dependent snoRNA catabolic process"/>
    <property type="evidence" value="ECO:0007669"/>
    <property type="project" value="TreeGrafter"/>
</dbReference>
<comment type="subcellular location">
    <subcellularLocation>
        <location evidence="1">Nucleus</location>
    </subcellularLocation>
</comment>
<keyword evidence="6" id="KW-0539">Nucleus</keyword>
<accession>G3ATM5</accession>
<dbReference type="HOGENOM" id="CLU_049076_0_0_1"/>
<dbReference type="FunCoup" id="G3ATM5">
    <property type="interactions" value="352"/>
</dbReference>
<evidence type="ECO:0000256" key="8">
    <source>
        <dbReference type="SAM" id="MobiDB-lite"/>
    </source>
</evidence>
<name>G3ATM5_SPAPN</name>
<evidence type="ECO:0000313" key="10">
    <source>
        <dbReference type="EMBL" id="EGW30988.1"/>
    </source>
</evidence>
<dbReference type="Gene3D" id="4.10.60.10">
    <property type="entry name" value="Zinc finger, CCHC-type"/>
    <property type="match status" value="1"/>
</dbReference>
<protein>
    <recommendedName>
        <fullName evidence="9">CCHC-type domain-containing protein</fullName>
    </recommendedName>
</protein>
<dbReference type="GO" id="GO:0071031">
    <property type="term" value="P:nuclear mRNA surveillance of mRNA 3'-end processing"/>
    <property type="evidence" value="ECO:0007669"/>
    <property type="project" value="TreeGrafter"/>
</dbReference>
<dbReference type="InterPro" id="IPR001878">
    <property type="entry name" value="Znf_CCHC"/>
</dbReference>
<dbReference type="PANTHER" id="PTHR46543:SF1">
    <property type="entry name" value="ZINC FINGER CCHC DOMAIN-CONTAINING PROTEIN 7"/>
    <property type="match status" value="1"/>
</dbReference>
<feature type="compositionally biased region" description="Polar residues" evidence="8">
    <location>
        <begin position="260"/>
        <end position="282"/>
    </location>
</feature>
<dbReference type="PIRSF" id="PIRSF018162">
    <property type="entry name" value="PolyA_pol_Air1/2"/>
    <property type="match status" value="1"/>
</dbReference>
<dbReference type="InterPro" id="IPR051644">
    <property type="entry name" value="TRAMP_AT-DNA-binding"/>
</dbReference>
<evidence type="ECO:0000256" key="4">
    <source>
        <dbReference type="ARBA" id="ARBA00022771"/>
    </source>
</evidence>
<dbReference type="STRING" id="619300.G3ATM5"/>
<dbReference type="PANTHER" id="PTHR46543">
    <property type="entry name" value="ZINC FINGER CCHC DOMAIN-CONTAINING PROTEIN 7"/>
    <property type="match status" value="1"/>
</dbReference>
<dbReference type="GO" id="GO:0071039">
    <property type="term" value="P:nuclear polyadenylation-dependent CUT catabolic process"/>
    <property type="evidence" value="ECO:0007669"/>
    <property type="project" value="TreeGrafter"/>
</dbReference>
<feature type="domain" description="CCHC-type" evidence="9">
    <location>
        <begin position="183"/>
        <end position="198"/>
    </location>
</feature>
<reference evidence="10 11" key="1">
    <citation type="journal article" date="2011" name="Proc. Natl. Acad. Sci. U.S.A.">
        <title>Comparative genomics of xylose-fermenting fungi for enhanced biofuel production.</title>
        <authorList>
            <person name="Wohlbach D.J."/>
            <person name="Kuo A."/>
            <person name="Sato T.K."/>
            <person name="Potts K.M."/>
            <person name="Salamov A.A."/>
            <person name="LaButti K.M."/>
            <person name="Sun H."/>
            <person name="Clum A."/>
            <person name="Pangilinan J.L."/>
            <person name="Lindquist E.A."/>
            <person name="Lucas S."/>
            <person name="Lapidus A."/>
            <person name="Jin M."/>
            <person name="Gunawan C."/>
            <person name="Balan V."/>
            <person name="Dale B.E."/>
            <person name="Jeffries T.W."/>
            <person name="Zinkel R."/>
            <person name="Barry K.W."/>
            <person name="Grigoriev I.V."/>
            <person name="Gasch A.P."/>
        </authorList>
    </citation>
    <scope>NUCLEOTIDE SEQUENCE [LARGE SCALE GENOMIC DNA]</scope>
    <source>
        <strain evidence="11">NRRL Y-27907 / 11-Y1</strain>
    </source>
</reference>
<dbReference type="eggNOG" id="KOG4400">
    <property type="taxonomic scope" value="Eukaryota"/>
</dbReference>
<feature type="compositionally biased region" description="Polar residues" evidence="8">
    <location>
        <begin position="318"/>
        <end position="339"/>
    </location>
</feature>
<dbReference type="KEGG" id="spaa:SPAPADRAFT_62892"/>
<dbReference type="RefSeq" id="XP_007377021.1">
    <property type="nucleotide sequence ID" value="XM_007376959.1"/>
</dbReference>
<keyword evidence="2" id="KW-0479">Metal-binding</keyword>
<dbReference type="GO" id="GO:0071035">
    <property type="term" value="P:nuclear polyadenylation-dependent rRNA catabolic process"/>
    <property type="evidence" value="ECO:0007669"/>
    <property type="project" value="TreeGrafter"/>
</dbReference>
<dbReference type="InParanoid" id="G3ATM5"/>
<dbReference type="SMART" id="SM00343">
    <property type="entry name" value="ZnF_C2HC"/>
    <property type="match status" value="5"/>
</dbReference>
<feature type="region of interest" description="Disordered" evidence="8">
    <location>
        <begin position="1"/>
        <end position="34"/>
    </location>
</feature>
<feature type="compositionally biased region" description="Basic residues" evidence="8">
    <location>
        <begin position="359"/>
        <end position="370"/>
    </location>
</feature>
<organism evidence="11">
    <name type="scientific">Spathaspora passalidarum (strain NRRL Y-27907 / 11-Y1)</name>
    <dbReference type="NCBI Taxonomy" id="619300"/>
    <lineage>
        <taxon>Eukaryota</taxon>
        <taxon>Fungi</taxon>
        <taxon>Dikarya</taxon>
        <taxon>Ascomycota</taxon>
        <taxon>Saccharomycotina</taxon>
        <taxon>Pichiomycetes</taxon>
        <taxon>Debaryomycetaceae</taxon>
        <taxon>Spathaspora</taxon>
    </lineage>
</organism>
<evidence type="ECO:0000259" key="9">
    <source>
        <dbReference type="PROSITE" id="PS50158"/>
    </source>
</evidence>
<evidence type="ECO:0000256" key="5">
    <source>
        <dbReference type="ARBA" id="ARBA00022833"/>
    </source>
</evidence>
<dbReference type="AlphaFoldDB" id="G3ATM5"/>
<evidence type="ECO:0000313" key="11">
    <source>
        <dbReference type="Proteomes" id="UP000000709"/>
    </source>
</evidence>
<dbReference type="GO" id="GO:0071037">
    <property type="term" value="P:nuclear polyadenylation-dependent snRNA catabolic process"/>
    <property type="evidence" value="ECO:0007669"/>
    <property type="project" value="TreeGrafter"/>
</dbReference>
<dbReference type="Pfam" id="PF00098">
    <property type="entry name" value="zf-CCHC"/>
    <property type="match status" value="2"/>
</dbReference>
<dbReference type="GO" id="GO:0071038">
    <property type="term" value="P:TRAMP-dependent tRNA surveillance pathway"/>
    <property type="evidence" value="ECO:0007669"/>
    <property type="project" value="TreeGrafter"/>
</dbReference>
<dbReference type="GO" id="GO:0008270">
    <property type="term" value="F:zinc ion binding"/>
    <property type="evidence" value="ECO:0007669"/>
    <property type="project" value="UniProtKB-KW"/>
</dbReference>
<evidence type="ECO:0000256" key="2">
    <source>
        <dbReference type="ARBA" id="ARBA00022723"/>
    </source>
</evidence>
<dbReference type="OrthoDB" id="7608935at2759"/>
<dbReference type="GO" id="GO:0003723">
    <property type="term" value="F:RNA binding"/>
    <property type="evidence" value="ECO:0007669"/>
    <property type="project" value="TreeGrafter"/>
</dbReference>
<keyword evidence="3" id="KW-0677">Repeat</keyword>
<evidence type="ECO:0000256" key="3">
    <source>
        <dbReference type="ARBA" id="ARBA00022737"/>
    </source>
</evidence>
<keyword evidence="11" id="KW-1185">Reference proteome</keyword>
<feature type="compositionally biased region" description="Polar residues" evidence="8">
    <location>
        <begin position="21"/>
        <end position="34"/>
    </location>
</feature>
<dbReference type="GO" id="GO:0031499">
    <property type="term" value="C:TRAMP complex"/>
    <property type="evidence" value="ECO:0007669"/>
    <property type="project" value="TreeGrafter"/>
</dbReference>
<evidence type="ECO:0000256" key="1">
    <source>
        <dbReference type="ARBA" id="ARBA00004123"/>
    </source>
</evidence>
<dbReference type="OMA" id="YCGSMDD"/>
<proteinExistence type="predicted"/>
<dbReference type="Proteomes" id="UP000000709">
    <property type="component" value="Unassembled WGS sequence"/>
</dbReference>
<dbReference type="GeneID" id="18874514"/>
<feature type="region of interest" description="Disordered" evidence="8">
    <location>
        <begin position="259"/>
        <end position="370"/>
    </location>
</feature>
<dbReference type="SUPFAM" id="SSF57756">
    <property type="entry name" value="Retrovirus zinc finger-like domains"/>
    <property type="match status" value="1"/>
</dbReference>
<keyword evidence="5" id="KW-0862">Zinc</keyword>
<gene>
    <name evidence="10" type="ORF">SPAPADRAFT_62892</name>
</gene>
<dbReference type="EMBL" id="GL996504">
    <property type="protein sequence ID" value="EGW30988.1"/>
    <property type="molecule type" value="Genomic_DNA"/>
</dbReference>
<sequence length="370" mass="41246">MSELPFIEDTVPAKHKRSKYKPSTPSKEATPVENTSSIVSLSFDQVNDDASELIELRGEGRYFGVTDPDDVNAQQSLGPLCANCHKRGHIRAKCKTVVCHKCGIVGDHYETHCPTTLICARCGEKGHIAANCKSKVKKRTYCRNCDTFSHGDENCPSIWRSYLTKPNNDQSDEESLVLPVTACYNCGSSDHYGDECPEPRSSRVPNLGTAFSGSNLPRKFRPLYFLRLKKGNNGNSRYNPESSVRDYHSYYDKSQDFYRGQQNSFGNRNQGFGNVQFNSYGNRSGAGKFPPRSNTGSKSGYLPRNGHGNDYHSRSDNRNNPTRSGFIQKSNSRNFDSGNRNGGGARPTRSGLIESSKANSKKKKNKIMKY</sequence>
<keyword evidence="4 7" id="KW-0863">Zinc-finger</keyword>
<dbReference type="GO" id="GO:0043633">
    <property type="term" value="P:polyadenylation-dependent RNA catabolic process"/>
    <property type="evidence" value="ECO:0007669"/>
    <property type="project" value="InterPro"/>
</dbReference>
<feature type="domain" description="CCHC-type" evidence="9">
    <location>
        <begin position="119"/>
        <end position="134"/>
    </location>
</feature>
<dbReference type="InterPro" id="IPR016713">
    <property type="entry name" value="Air1/2_Saccharomycetales"/>
</dbReference>
<feature type="compositionally biased region" description="Basic and acidic residues" evidence="8">
    <location>
        <begin position="307"/>
        <end position="317"/>
    </location>
</feature>
<evidence type="ECO:0000256" key="6">
    <source>
        <dbReference type="ARBA" id="ARBA00023242"/>
    </source>
</evidence>
<dbReference type="InterPro" id="IPR036875">
    <property type="entry name" value="Znf_CCHC_sf"/>
</dbReference>
<evidence type="ECO:0000256" key="7">
    <source>
        <dbReference type="PROSITE-ProRule" id="PRU00047"/>
    </source>
</evidence>